<dbReference type="Proteomes" id="UP001151478">
    <property type="component" value="Unassembled WGS sequence"/>
</dbReference>
<evidence type="ECO:0000256" key="1">
    <source>
        <dbReference type="SAM" id="Phobius"/>
    </source>
</evidence>
<name>A0ABT5S5Q3_9FLAO</name>
<comment type="caution">
    <text evidence="2">The sequence shown here is derived from an EMBL/GenBank/DDBJ whole genome shotgun (WGS) entry which is preliminary data.</text>
</comment>
<evidence type="ECO:0000313" key="2">
    <source>
        <dbReference type="EMBL" id="MDD7913435.1"/>
    </source>
</evidence>
<feature type="transmembrane region" description="Helical" evidence="1">
    <location>
        <begin position="96"/>
        <end position="118"/>
    </location>
</feature>
<dbReference type="RefSeq" id="WP_265726679.1">
    <property type="nucleotide sequence ID" value="NZ_JAOSLC020000002.1"/>
</dbReference>
<protein>
    <submittedName>
        <fullName evidence="2">Uncharacterized protein</fullName>
    </submittedName>
</protein>
<accession>A0ABT5S5Q3</accession>
<organism evidence="2 3">
    <name type="scientific">Polaribacter ponticola</name>
    <dbReference type="NCBI Taxonomy" id="2978475"/>
    <lineage>
        <taxon>Bacteria</taxon>
        <taxon>Pseudomonadati</taxon>
        <taxon>Bacteroidota</taxon>
        <taxon>Flavobacteriia</taxon>
        <taxon>Flavobacteriales</taxon>
        <taxon>Flavobacteriaceae</taxon>
    </lineage>
</organism>
<reference evidence="2" key="1">
    <citation type="submission" date="2023-02" db="EMBL/GenBank/DDBJ databases">
        <title>Polaribacter ponticola sp. nov., isolated from seawater.</title>
        <authorList>
            <person name="Baek J.H."/>
            <person name="Kim J.M."/>
            <person name="Choi D.G."/>
            <person name="Jeon C.O."/>
        </authorList>
    </citation>
    <scope>NUCLEOTIDE SEQUENCE</scope>
    <source>
        <strain evidence="2">MSW5</strain>
    </source>
</reference>
<feature type="transmembrane region" description="Helical" evidence="1">
    <location>
        <begin position="12"/>
        <end position="29"/>
    </location>
</feature>
<keyword evidence="1" id="KW-0812">Transmembrane</keyword>
<keyword evidence="1" id="KW-1133">Transmembrane helix</keyword>
<keyword evidence="3" id="KW-1185">Reference proteome</keyword>
<gene>
    <name evidence="2" type="ORF">N5A56_002925</name>
</gene>
<dbReference type="EMBL" id="JAOSLC020000002">
    <property type="protein sequence ID" value="MDD7913435.1"/>
    <property type="molecule type" value="Genomic_DNA"/>
</dbReference>
<feature type="transmembrane region" description="Helical" evidence="1">
    <location>
        <begin position="35"/>
        <end position="57"/>
    </location>
</feature>
<keyword evidence="1" id="KW-0472">Membrane</keyword>
<sequence length="125" mass="14546">MKNTIKISNWINRLIMLPFVLVLLISIIQNEIFVYALYIAFVLGIYQLVSFLISLIFLKRYKLNRKKEIATYISIVGFYFLIGFMISSNYNDGGKSIPLIILLVSIPILLSIFWTYILESINKEL</sequence>
<evidence type="ECO:0000313" key="3">
    <source>
        <dbReference type="Proteomes" id="UP001151478"/>
    </source>
</evidence>
<feature type="transmembrane region" description="Helical" evidence="1">
    <location>
        <begin position="69"/>
        <end position="90"/>
    </location>
</feature>
<proteinExistence type="predicted"/>